<dbReference type="GeneID" id="19244180"/>
<feature type="compositionally biased region" description="Basic residues" evidence="2">
    <location>
        <begin position="956"/>
        <end position="969"/>
    </location>
</feature>
<accession>U1HWJ0</accession>
<dbReference type="Pfam" id="PF25053">
    <property type="entry name" value="DUF7791"/>
    <property type="match status" value="1"/>
</dbReference>
<dbReference type="InterPro" id="IPR056693">
    <property type="entry name" value="DUF7791"/>
</dbReference>
<dbReference type="AlphaFoldDB" id="U1HWJ0"/>
<keyword evidence="1" id="KW-0677">Repeat</keyword>
<evidence type="ECO:0008006" key="7">
    <source>
        <dbReference type="Google" id="ProtNLM"/>
    </source>
</evidence>
<evidence type="ECO:0000256" key="2">
    <source>
        <dbReference type="SAM" id="MobiDB-lite"/>
    </source>
</evidence>
<evidence type="ECO:0000313" key="5">
    <source>
        <dbReference type="EMBL" id="ERF73759.1"/>
    </source>
</evidence>
<organism evidence="5 6">
    <name type="scientific">Endocarpon pusillum (strain Z07020 / HMAS-L-300199)</name>
    <name type="common">Lichen-forming fungus</name>
    <dbReference type="NCBI Taxonomy" id="1263415"/>
    <lineage>
        <taxon>Eukaryota</taxon>
        <taxon>Fungi</taxon>
        <taxon>Dikarya</taxon>
        <taxon>Ascomycota</taxon>
        <taxon>Pezizomycotina</taxon>
        <taxon>Eurotiomycetes</taxon>
        <taxon>Chaetothyriomycetidae</taxon>
        <taxon>Verrucariales</taxon>
        <taxon>Verrucariaceae</taxon>
        <taxon>Endocarpon</taxon>
    </lineage>
</organism>
<dbReference type="OrthoDB" id="4151987at2759"/>
<dbReference type="EMBL" id="KE720926">
    <property type="protein sequence ID" value="ERF73759.1"/>
    <property type="molecule type" value="Genomic_DNA"/>
</dbReference>
<feature type="region of interest" description="Disordered" evidence="2">
    <location>
        <begin position="924"/>
        <end position="969"/>
    </location>
</feature>
<dbReference type="HOGENOM" id="CLU_002341_6_1_1"/>
<reference evidence="6" key="1">
    <citation type="journal article" date="2014" name="BMC Genomics">
        <title>Genome characteristics reveal the impact of lichenization on lichen-forming fungus Endocarpon pusillum Hedwig (Verrucariales, Ascomycota).</title>
        <authorList>
            <person name="Wang Y.-Y."/>
            <person name="Liu B."/>
            <person name="Zhang X.-Y."/>
            <person name="Zhou Q.-M."/>
            <person name="Zhang T."/>
            <person name="Li H."/>
            <person name="Yu Y.-F."/>
            <person name="Zhang X.-L."/>
            <person name="Hao X.-Y."/>
            <person name="Wang M."/>
            <person name="Wang L."/>
            <person name="Wei J.-C."/>
        </authorList>
    </citation>
    <scope>NUCLEOTIDE SEQUENCE [LARGE SCALE GENOMIC DNA]</scope>
    <source>
        <strain evidence="6">Z07020 / HMAS-L-300199</strain>
    </source>
</reference>
<feature type="domain" description="DUF7791" evidence="4">
    <location>
        <begin position="522"/>
        <end position="662"/>
    </location>
</feature>
<keyword evidence="6" id="KW-1185">Reference proteome</keyword>
<dbReference type="InterPro" id="IPR056884">
    <property type="entry name" value="NPHP3-like_N"/>
</dbReference>
<dbReference type="eggNOG" id="ENOG502SHWY">
    <property type="taxonomic scope" value="Eukaryota"/>
</dbReference>
<dbReference type="PANTHER" id="PTHR10039">
    <property type="entry name" value="AMELOGENIN"/>
    <property type="match status" value="1"/>
</dbReference>
<evidence type="ECO:0000256" key="1">
    <source>
        <dbReference type="ARBA" id="ARBA00022737"/>
    </source>
</evidence>
<dbReference type="PANTHER" id="PTHR10039:SF5">
    <property type="entry name" value="NACHT DOMAIN-CONTAINING PROTEIN"/>
    <property type="match status" value="1"/>
</dbReference>
<name>U1HWJ0_ENDPU</name>
<dbReference type="RefSeq" id="XP_007800592.1">
    <property type="nucleotide sequence ID" value="XM_007802401.1"/>
</dbReference>
<dbReference type="Pfam" id="PF24883">
    <property type="entry name" value="NPHP3_N"/>
    <property type="match status" value="1"/>
</dbReference>
<evidence type="ECO:0000313" key="6">
    <source>
        <dbReference type="Proteomes" id="UP000019373"/>
    </source>
</evidence>
<evidence type="ECO:0000259" key="4">
    <source>
        <dbReference type="Pfam" id="PF25053"/>
    </source>
</evidence>
<gene>
    <name evidence="5" type="ORF">EPUS_09357</name>
</gene>
<proteinExistence type="predicted"/>
<feature type="compositionally biased region" description="Basic and acidic residues" evidence="2">
    <location>
        <begin position="938"/>
        <end position="949"/>
    </location>
</feature>
<dbReference type="Proteomes" id="UP000019373">
    <property type="component" value="Unassembled WGS sequence"/>
</dbReference>
<feature type="domain" description="Nephrocystin 3-like N-terminal" evidence="3">
    <location>
        <begin position="282"/>
        <end position="410"/>
    </location>
</feature>
<protein>
    <recommendedName>
        <fullName evidence="7">NACHT domain-containing protein</fullName>
    </recommendedName>
</protein>
<sequence>METLAAVSLAGNIVNFLDFGLKIVSKGREIYHAIDGAFSEHNDLEVVTRDLLLLQTQMEQSLVTTSAAADLGGHDVDLVKLLESSNKLARNLLECLNKAKALGRFRRWKSLRQAVKSVSSKGEVDDMANRLSMYRAQFQGRVLSSLSTRINQAADDLKAQIACSRNIRKMLEDFGVSFKSVSAKIDNLSSKFAGGRDRCIEIDTHMPLNFALGGPERTLRSVLCSKGDRDIEKTILKTLEYEQMEVRRQSIPEAHAKTFRWILDGLVDDPDVWSGRLPLIRVDFFFWSLGTPLQKSQSGLLMSLLRQLLGKRPDLIPTVLPELWRHVSDMDHITHHSLETSSALNQYRWTFADLSSTFDAMMCHLMRDGKVVIFIDGLDEFDGDHGEITEIFNHYATLHDSNIKICVSSRPLMPFEYSFKGCKHLRLQDLTARDIRTYITDKLNCHRHFEALATTSPNQAYSFIGEVAAKSSGVFLWVYLIVKSLLTGLTNHDSIDDLARRLEALPPELDALYRAMLRSINPPFYRGQASQLLQIAYQHKDMMSSLALSYADDPDSAFALKLPIGPLSLQQVDTRIEAISYRVQSRCQGLLEVHKFKACEKAPANPDTPFRWDEVRYLHLSLRDYLEKPDIWGDLMGWTARTEFDANLACARSLLLRVKTSACYYGWGFYIWNLLDRAIQFTCKAELSTGHAHVDLVDEIHKVATDLLPPGRSLPWFTDDRGMHAEFCQQTCTCLSITFVQYAILQGLTHYVRRKFSDIQFLQSDSASSFLDIATGLSLSLEDKTEKAYSPSSDGRKGTRKHIRRLLGLNGSCDNRPVPSMVKMLLELGLDPNEKRGGSTPWLNLLNHLETLRTQKSHLDSVWIDICKLYILFGADLNGIRRWDKLLGERLPIGRRIKDLFCDTSSPSAEELFLLVDRESQRASKKRKRPCSPSGMPLEERITRIHDRNSLPGSQKRQKANRGRKRSRI</sequence>
<evidence type="ECO:0000259" key="3">
    <source>
        <dbReference type="Pfam" id="PF24883"/>
    </source>
</evidence>